<evidence type="ECO:0000256" key="5">
    <source>
        <dbReference type="ARBA" id="ARBA00023125"/>
    </source>
</evidence>
<feature type="region of interest" description="Disordered" evidence="11">
    <location>
        <begin position="1"/>
        <end position="92"/>
    </location>
</feature>
<feature type="compositionally biased region" description="Polar residues" evidence="11">
    <location>
        <begin position="42"/>
        <end position="54"/>
    </location>
</feature>
<feature type="region of interest" description="Disordered" evidence="11">
    <location>
        <begin position="254"/>
        <end position="285"/>
    </location>
</feature>
<feature type="domain" description="Homeobox" evidence="12">
    <location>
        <begin position="185"/>
        <end position="245"/>
    </location>
</feature>
<dbReference type="FunCoup" id="A0A3P8X267">
    <property type="interactions" value="144"/>
</dbReference>
<keyword evidence="5 9" id="KW-0238">DNA-binding</keyword>
<evidence type="ECO:0000259" key="12">
    <source>
        <dbReference type="PROSITE" id="PS50071"/>
    </source>
</evidence>
<evidence type="ECO:0000256" key="8">
    <source>
        <dbReference type="ARBA" id="ARBA00023242"/>
    </source>
</evidence>
<keyword evidence="3" id="KW-0217">Developmental protein</keyword>
<organism evidence="13 14">
    <name type="scientific">Cynoglossus semilaevis</name>
    <name type="common">Tongue sole</name>
    <dbReference type="NCBI Taxonomy" id="244447"/>
    <lineage>
        <taxon>Eukaryota</taxon>
        <taxon>Metazoa</taxon>
        <taxon>Chordata</taxon>
        <taxon>Craniata</taxon>
        <taxon>Vertebrata</taxon>
        <taxon>Euteleostomi</taxon>
        <taxon>Actinopterygii</taxon>
        <taxon>Neopterygii</taxon>
        <taxon>Teleostei</taxon>
        <taxon>Neoteleostei</taxon>
        <taxon>Acanthomorphata</taxon>
        <taxon>Carangaria</taxon>
        <taxon>Pleuronectiformes</taxon>
        <taxon>Pleuronectoidei</taxon>
        <taxon>Cynoglossidae</taxon>
        <taxon>Cynoglossinae</taxon>
        <taxon>Cynoglossus</taxon>
    </lineage>
</organism>
<dbReference type="STRING" id="244447.ENSCSEP00000031791"/>
<evidence type="ECO:0000256" key="2">
    <source>
        <dbReference type="ARBA" id="ARBA00009107"/>
    </source>
</evidence>
<dbReference type="GO" id="GO:0000981">
    <property type="term" value="F:DNA-binding transcription factor activity, RNA polymerase II-specific"/>
    <property type="evidence" value="ECO:0007669"/>
    <property type="project" value="InterPro"/>
</dbReference>
<accession>A0A3P8X267</accession>
<dbReference type="SMART" id="SM00389">
    <property type="entry name" value="HOX"/>
    <property type="match status" value="1"/>
</dbReference>
<comment type="subcellular location">
    <subcellularLocation>
        <location evidence="1 9 10">Nucleus</location>
    </subcellularLocation>
</comment>
<keyword evidence="14" id="KW-1185">Reference proteome</keyword>
<evidence type="ECO:0000313" key="14">
    <source>
        <dbReference type="Proteomes" id="UP000265120"/>
    </source>
</evidence>
<keyword evidence="7" id="KW-0804">Transcription</keyword>
<dbReference type="Ensembl" id="ENSCSET00000032201.1">
    <property type="protein sequence ID" value="ENSCSEP00000031791.1"/>
    <property type="gene ID" value="ENSCSEG00000020381.1"/>
</dbReference>
<feature type="compositionally biased region" description="Low complexity" evidence="11">
    <location>
        <begin position="254"/>
        <end position="265"/>
    </location>
</feature>
<reference evidence="13" key="2">
    <citation type="submission" date="2025-08" db="UniProtKB">
        <authorList>
            <consortium name="Ensembl"/>
        </authorList>
    </citation>
    <scope>IDENTIFICATION</scope>
</reference>
<name>A0A3P8X267_CYNSE</name>
<dbReference type="PROSITE" id="PS50071">
    <property type="entry name" value="HOMEOBOX_2"/>
    <property type="match status" value="1"/>
</dbReference>
<keyword evidence="8 9" id="KW-0539">Nucleus</keyword>
<dbReference type="PROSITE" id="PS00027">
    <property type="entry name" value="HOMEOBOX_1"/>
    <property type="match status" value="1"/>
</dbReference>
<dbReference type="FunFam" id="1.10.10.60:FF:000147">
    <property type="entry name" value="GS homeobox 2"/>
    <property type="match status" value="1"/>
</dbReference>
<sequence length="345" mass="38821">MVEPSPGRVFKERRRAFSTTSLSTVPQSARPGRTGTGSSSSFETQQRATPSANMPRSFLVDSLILRETNDKGSDTSSPDAVPPAPHPPPALPASCHSRKAGLLCFCPLCMTASQLHPSPPALPLLKASFSPFSSQYCHSALSRQHSTANSVNLSHGPGIYQAAYTVPDPRQFHCISIENTNSKLQSSKRMRTAFTSTQLLELEREFTSNMYLSRLRRIEIATYLNLSEKQVKIWFQNRRVKHKKEGKAAAAAARGAARTAASARPCPRPGARRRRRTTCPYRRPRPRRRTQTCLCLHEPNRTEPNRIELLQTLKTAKKQKTKQRLFFFVSRHLYIEREYLIRAPP</sequence>
<feature type="compositionally biased region" description="Pro residues" evidence="11">
    <location>
        <begin position="80"/>
        <end position="91"/>
    </location>
</feature>
<dbReference type="Gene3D" id="1.10.10.60">
    <property type="entry name" value="Homeodomain-like"/>
    <property type="match status" value="1"/>
</dbReference>
<dbReference type="SUPFAM" id="SSF46689">
    <property type="entry name" value="Homeodomain-like"/>
    <property type="match status" value="1"/>
</dbReference>
<dbReference type="GO" id="GO:0005634">
    <property type="term" value="C:nucleus"/>
    <property type="evidence" value="ECO:0007669"/>
    <property type="project" value="UniProtKB-SubCell"/>
</dbReference>
<comment type="similarity">
    <text evidence="2">Belongs to the Antp homeobox family.</text>
</comment>
<keyword evidence="6 9" id="KW-0371">Homeobox</keyword>
<dbReference type="Pfam" id="PF00046">
    <property type="entry name" value="Homeodomain"/>
    <property type="match status" value="1"/>
</dbReference>
<evidence type="ECO:0000256" key="10">
    <source>
        <dbReference type="RuleBase" id="RU000682"/>
    </source>
</evidence>
<dbReference type="PANTHER" id="PTHR47421">
    <property type="entry name" value="GS HOMEOBOX 2"/>
    <property type="match status" value="1"/>
</dbReference>
<dbReference type="PRINTS" id="PR00024">
    <property type="entry name" value="HOMEOBOX"/>
</dbReference>
<dbReference type="InterPro" id="IPR017970">
    <property type="entry name" value="Homeobox_CS"/>
</dbReference>
<dbReference type="AlphaFoldDB" id="A0A3P8X267"/>
<keyword evidence="4" id="KW-0805">Transcription regulation</keyword>
<evidence type="ECO:0000313" key="13">
    <source>
        <dbReference type="Ensembl" id="ENSCSEP00000031791.1"/>
    </source>
</evidence>
<evidence type="ECO:0000256" key="3">
    <source>
        <dbReference type="ARBA" id="ARBA00022473"/>
    </source>
</evidence>
<feature type="DNA-binding region" description="Homeobox" evidence="9">
    <location>
        <begin position="187"/>
        <end position="246"/>
    </location>
</feature>
<evidence type="ECO:0000256" key="1">
    <source>
        <dbReference type="ARBA" id="ARBA00004123"/>
    </source>
</evidence>
<dbReference type="InterPro" id="IPR001356">
    <property type="entry name" value="HD"/>
</dbReference>
<evidence type="ECO:0000256" key="4">
    <source>
        <dbReference type="ARBA" id="ARBA00023015"/>
    </source>
</evidence>
<dbReference type="InParanoid" id="A0A3P8X267"/>
<dbReference type="InterPro" id="IPR009057">
    <property type="entry name" value="Homeodomain-like_sf"/>
</dbReference>
<evidence type="ECO:0000256" key="9">
    <source>
        <dbReference type="PROSITE-ProRule" id="PRU00108"/>
    </source>
</evidence>
<evidence type="ECO:0000256" key="11">
    <source>
        <dbReference type="SAM" id="MobiDB-lite"/>
    </source>
</evidence>
<reference evidence="13" key="3">
    <citation type="submission" date="2025-09" db="UniProtKB">
        <authorList>
            <consortium name="Ensembl"/>
        </authorList>
    </citation>
    <scope>IDENTIFICATION</scope>
</reference>
<dbReference type="InterPro" id="IPR020479">
    <property type="entry name" value="HD_metazoa"/>
</dbReference>
<dbReference type="PANTHER" id="PTHR47421:SF2">
    <property type="entry name" value="GS HOMEOBOX 1"/>
    <property type="match status" value="1"/>
</dbReference>
<proteinExistence type="inferred from homology"/>
<dbReference type="GeneTree" id="ENSGT00940000154361"/>
<protein>
    <submittedName>
        <fullName evidence="13">GS homeobox 1</fullName>
    </submittedName>
</protein>
<dbReference type="GO" id="GO:1990837">
    <property type="term" value="F:sequence-specific double-stranded DNA binding"/>
    <property type="evidence" value="ECO:0007669"/>
    <property type="project" value="TreeGrafter"/>
</dbReference>
<dbReference type="Proteomes" id="UP000265120">
    <property type="component" value="Chromosome 19"/>
</dbReference>
<feature type="compositionally biased region" description="Polar residues" evidence="11">
    <location>
        <begin position="17"/>
        <end position="27"/>
    </location>
</feature>
<evidence type="ECO:0000256" key="7">
    <source>
        <dbReference type="ARBA" id="ARBA00023163"/>
    </source>
</evidence>
<dbReference type="InterPro" id="IPR042191">
    <property type="entry name" value="GSH1/2"/>
</dbReference>
<evidence type="ECO:0000256" key="6">
    <source>
        <dbReference type="ARBA" id="ARBA00023155"/>
    </source>
</evidence>
<reference evidence="13 14" key="1">
    <citation type="journal article" date="2014" name="Nat. Genet.">
        <title>Whole-genome sequence of a flatfish provides insights into ZW sex chromosome evolution and adaptation to a benthic lifestyle.</title>
        <authorList>
            <person name="Chen S."/>
            <person name="Zhang G."/>
            <person name="Shao C."/>
            <person name="Huang Q."/>
            <person name="Liu G."/>
            <person name="Zhang P."/>
            <person name="Song W."/>
            <person name="An N."/>
            <person name="Chalopin D."/>
            <person name="Volff J.N."/>
            <person name="Hong Y."/>
            <person name="Li Q."/>
            <person name="Sha Z."/>
            <person name="Zhou H."/>
            <person name="Xie M."/>
            <person name="Yu Q."/>
            <person name="Liu Y."/>
            <person name="Xiang H."/>
            <person name="Wang N."/>
            <person name="Wu K."/>
            <person name="Yang C."/>
            <person name="Zhou Q."/>
            <person name="Liao X."/>
            <person name="Yang L."/>
            <person name="Hu Q."/>
            <person name="Zhang J."/>
            <person name="Meng L."/>
            <person name="Jin L."/>
            <person name="Tian Y."/>
            <person name="Lian J."/>
            <person name="Yang J."/>
            <person name="Miao G."/>
            <person name="Liu S."/>
            <person name="Liang Z."/>
            <person name="Yan F."/>
            <person name="Li Y."/>
            <person name="Sun B."/>
            <person name="Zhang H."/>
            <person name="Zhang J."/>
            <person name="Zhu Y."/>
            <person name="Du M."/>
            <person name="Zhao Y."/>
            <person name="Schartl M."/>
            <person name="Tang Q."/>
            <person name="Wang J."/>
        </authorList>
    </citation>
    <scope>NUCLEOTIDE SEQUENCE</scope>
</reference>
<dbReference type="CDD" id="cd00086">
    <property type="entry name" value="homeodomain"/>
    <property type="match status" value="1"/>
</dbReference>
<feature type="compositionally biased region" description="Basic residues" evidence="11">
    <location>
        <begin position="270"/>
        <end position="285"/>
    </location>
</feature>